<evidence type="ECO:0000256" key="2">
    <source>
        <dbReference type="ARBA" id="ARBA00022553"/>
    </source>
</evidence>
<dbReference type="PANTHER" id="PTHR11596:SF5">
    <property type="entry name" value="ALKALINE PHOSPHATASE"/>
    <property type="match status" value="1"/>
</dbReference>
<feature type="binding site" evidence="8">
    <location>
        <position position="184"/>
    </location>
    <ligand>
        <name>Mg(2+)</name>
        <dbReference type="ChEBI" id="CHEBI:18420"/>
    </ligand>
</feature>
<feature type="binding site" evidence="8">
    <location>
        <position position="73"/>
    </location>
    <ligand>
        <name>Zn(2+)</name>
        <dbReference type="ChEBI" id="CHEBI:29105"/>
        <label>2</label>
    </ligand>
</feature>
<gene>
    <name evidence="12" type="ORF">HM131_17375</name>
</gene>
<feature type="binding site" evidence="8">
    <location>
        <position position="314"/>
    </location>
    <ligand>
        <name>Zn(2+)</name>
        <dbReference type="ChEBI" id="CHEBI:29105"/>
        <label>2</label>
    </ligand>
</feature>
<evidence type="ECO:0000256" key="1">
    <source>
        <dbReference type="ARBA" id="ARBA00005984"/>
    </source>
</evidence>
<evidence type="ECO:0000313" key="12">
    <source>
        <dbReference type="EMBL" id="ARI78499.1"/>
    </source>
</evidence>
<dbReference type="AlphaFoldDB" id="A0A1W5ZZ03"/>
<keyword evidence="2" id="KW-0597">Phosphoprotein</keyword>
<comment type="cofactor">
    <cofactor evidence="8">
        <name>Zn(2+)</name>
        <dbReference type="ChEBI" id="CHEBI:29105"/>
    </cofactor>
    <text evidence="8">Binds 2 Zn(2+) ions.</text>
</comment>
<keyword evidence="11" id="KW-0812">Transmembrane</keyword>
<dbReference type="SMART" id="SM00098">
    <property type="entry name" value="alkPPc"/>
    <property type="match status" value="1"/>
</dbReference>
<evidence type="ECO:0000256" key="9">
    <source>
        <dbReference type="RuleBase" id="RU003946"/>
    </source>
</evidence>
<dbReference type="PRINTS" id="PR00113">
    <property type="entry name" value="ALKPHPHTASE"/>
</dbReference>
<dbReference type="InterPro" id="IPR017850">
    <property type="entry name" value="Alkaline_phosphatase_core_sf"/>
</dbReference>
<comment type="similarity">
    <text evidence="1 9">Belongs to the alkaline phosphatase family.</text>
</comment>
<dbReference type="Gene3D" id="1.10.60.40">
    <property type="match status" value="1"/>
</dbReference>
<dbReference type="PROSITE" id="PS00123">
    <property type="entry name" value="ALKALINE_PHOSPHATASE"/>
    <property type="match status" value="1"/>
</dbReference>
<evidence type="ECO:0000256" key="11">
    <source>
        <dbReference type="SAM" id="Phobius"/>
    </source>
</evidence>
<evidence type="ECO:0000256" key="3">
    <source>
        <dbReference type="ARBA" id="ARBA00022723"/>
    </source>
</evidence>
<evidence type="ECO:0000256" key="10">
    <source>
        <dbReference type="SAM" id="MobiDB-lite"/>
    </source>
</evidence>
<feature type="binding site" evidence="8">
    <location>
        <position position="353"/>
    </location>
    <ligand>
        <name>Zn(2+)</name>
        <dbReference type="ChEBI" id="CHEBI:29105"/>
        <label>1</label>
    </ligand>
</feature>
<keyword evidence="6 8" id="KW-0460">Magnesium</keyword>
<dbReference type="CDD" id="cd16012">
    <property type="entry name" value="ALP"/>
    <property type="match status" value="1"/>
</dbReference>
<dbReference type="KEGG" id="hmn:HM131_17375"/>
<evidence type="ECO:0000256" key="5">
    <source>
        <dbReference type="ARBA" id="ARBA00022833"/>
    </source>
</evidence>
<organism evidence="12 13">
    <name type="scientific">Halobacillus mangrovi</name>
    <dbReference type="NCBI Taxonomy" id="402384"/>
    <lineage>
        <taxon>Bacteria</taxon>
        <taxon>Bacillati</taxon>
        <taxon>Bacillota</taxon>
        <taxon>Bacilli</taxon>
        <taxon>Bacillales</taxon>
        <taxon>Bacillaceae</taxon>
        <taxon>Halobacillus</taxon>
    </lineage>
</organism>
<accession>A0A1W5ZZ03</accession>
<feature type="binding site" evidence="8">
    <location>
        <position position="352"/>
    </location>
    <ligand>
        <name>Zn(2+)</name>
        <dbReference type="ChEBI" id="CHEBI:29105"/>
        <label>2</label>
    </ligand>
</feature>
<dbReference type="InterPro" id="IPR018299">
    <property type="entry name" value="Alkaline_phosphatase_AS"/>
</dbReference>
<feature type="binding site" evidence="8">
    <location>
        <position position="305"/>
    </location>
    <ligand>
        <name>Mg(2+)</name>
        <dbReference type="ChEBI" id="CHEBI:18420"/>
    </ligand>
</feature>
<dbReference type="Pfam" id="PF00245">
    <property type="entry name" value="Alk_phosphatase"/>
    <property type="match status" value="1"/>
</dbReference>
<feature type="active site" description="Phosphoserine intermediate" evidence="7">
    <location>
        <position position="131"/>
    </location>
</feature>
<keyword evidence="5 8" id="KW-0862">Zinc</keyword>
<sequence length="529" mass="57870">MFRSLQLIPKIATVRKIYIRRGKRVKNRVAKKIMSVTALSCLLVGSTGLGSKQVHAEEHSDKEVKNVIFMIGDGMGPSYTTAYRYLKDDRSTKEMEETAFDPHLVGMQSVYSYDPYHDGGEDDEKENIPDSAATATSMSSGTKTYNGAIAVDLEKENTKTVLEAAKEKGLATGLVATSQINHATPAAYGTHDEDRNNYDAIADDYYDDMIQGDHKVDVLLGGGTDFFERDDRNLAKEFQKDGYDYATTTKEMVKSKSDQILGLFAPVGLEKAIDRPEEQPSLEEMTTTALEKLKSDEDGFFLMVEASQIDWAGHDNDVVGAMSEMEDFEKAFKKAIEFAKEDGETLVVTTADHSTGGFSIGEGGPYKWDPAVIQAAKRTPDFLARQIVEKDTDIEKTLTQNIGFELKAEEIQAVKDAMANASEEDKMMEVDNSIEQIFNERSGTGWTTDGHTGVDVPVYAYGPGSDMFAGKIDNTENADNIFKLLGLSKSEDGGTLADTNVSYPTGVLVGALIAGAGAILVLRRKKSLS</sequence>
<name>A0A1W5ZZ03_9BACI</name>
<keyword evidence="3 8" id="KW-0479">Metal-binding</keyword>
<evidence type="ECO:0000313" key="13">
    <source>
        <dbReference type="Proteomes" id="UP000192527"/>
    </source>
</evidence>
<dbReference type="InterPro" id="IPR001952">
    <property type="entry name" value="Alkaline_phosphatase"/>
</dbReference>
<keyword evidence="11" id="KW-0472">Membrane</keyword>
<feature type="binding site" evidence="8">
    <location>
        <position position="182"/>
    </location>
    <ligand>
        <name>Mg(2+)</name>
        <dbReference type="ChEBI" id="CHEBI:18420"/>
    </ligand>
</feature>
<dbReference type="GO" id="GO:0004035">
    <property type="term" value="F:alkaline phosphatase activity"/>
    <property type="evidence" value="ECO:0007669"/>
    <property type="project" value="TreeGrafter"/>
</dbReference>
<dbReference type="Gene3D" id="3.40.720.10">
    <property type="entry name" value="Alkaline Phosphatase, subunit A"/>
    <property type="match status" value="1"/>
</dbReference>
<keyword evidence="4" id="KW-0378">Hydrolase</keyword>
<dbReference type="Proteomes" id="UP000192527">
    <property type="component" value="Chromosome"/>
</dbReference>
<keyword evidence="13" id="KW-1185">Reference proteome</keyword>
<proteinExistence type="inferred from homology"/>
<reference evidence="12 13" key="1">
    <citation type="submission" date="2017-04" db="EMBL/GenBank/DDBJ databases">
        <title>The whole genome sequencing and assembly of Halobacillus mangrovi strain.</title>
        <authorList>
            <person name="Lee S.-J."/>
            <person name="Park M.-K."/>
            <person name="Kim J.-Y."/>
            <person name="Lee Y.-J."/>
            <person name="Yi H."/>
            <person name="Bahn Y.-S."/>
            <person name="Kim J.F."/>
            <person name="Lee D.-W."/>
        </authorList>
    </citation>
    <scope>NUCLEOTIDE SEQUENCE [LARGE SCALE GENOMIC DNA]</scope>
    <source>
        <strain evidence="12 13">KTB 131</strain>
    </source>
</reference>
<dbReference type="GO" id="GO:0046872">
    <property type="term" value="F:metal ion binding"/>
    <property type="evidence" value="ECO:0007669"/>
    <property type="project" value="UniProtKB-KW"/>
</dbReference>
<feature type="region of interest" description="Disordered" evidence="10">
    <location>
        <begin position="111"/>
        <end position="139"/>
    </location>
</feature>
<feature type="transmembrane region" description="Helical" evidence="11">
    <location>
        <begin position="501"/>
        <end position="522"/>
    </location>
</feature>
<feature type="binding site" evidence="8">
    <location>
        <position position="310"/>
    </location>
    <ligand>
        <name>Zn(2+)</name>
        <dbReference type="ChEBI" id="CHEBI:29105"/>
        <label>2</label>
    </ligand>
</feature>
<evidence type="ECO:0000256" key="7">
    <source>
        <dbReference type="PIRSR" id="PIRSR601952-1"/>
    </source>
</evidence>
<dbReference type="PANTHER" id="PTHR11596">
    <property type="entry name" value="ALKALINE PHOSPHATASE"/>
    <property type="match status" value="1"/>
</dbReference>
<feature type="binding site" evidence="8">
    <location>
        <position position="451"/>
    </location>
    <ligand>
        <name>Zn(2+)</name>
        <dbReference type="ChEBI" id="CHEBI:29105"/>
        <label>2</label>
    </ligand>
</feature>
<dbReference type="STRING" id="402384.HM131_17375"/>
<keyword evidence="11" id="KW-1133">Transmembrane helix</keyword>
<evidence type="ECO:0000256" key="6">
    <source>
        <dbReference type="ARBA" id="ARBA00022842"/>
    </source>
</evidence>
<protein>
    <submittedName>
        <fullName evidence="12">Alkaline phosphatase</fullName>
    </submittedName>
</protein>
<evidence type="ECO:0000256" key="8">
    <source>
        <dbReference type="PIRSR" id="PIRSR601952-2"/>
    </source>
</evidence>
<comment type="cofactor">
    <cofactor evidence="8">
        <name>Mg(2+)</name>
        <dbReference type="ChEBI" id="CHEBI:18420"/>
    </cofactor>
    <text evidence="8">Binds 1 Mg(2+) ion.</text>
</comment>
<dbReference type="EMBL" id="CP020772">
    <property type="protein sequence ID" value="ARI78499.1"/>
    <property type="molecule type" value="Genomic_DNA"/>
</dbReference>
<evidence type="ECO:0000256" key="4">
    <source>
        <dbReference type="ARBA" id="ARBA00022801"/>
    </source>
</evidence>
<dbReference type="SUPFAM" id="SSF53649">
    <property type="entry name" value="Alkaline phosphatase-like"/>
    <property type="match status" value="1"/>
</dbReference>